<comment type="caution">
    <text evidence="2">The sequence shown here is derived from an EMBL/GenBank/DDBJ whole genome shotgun (WGS) entry which is preliminary data.</text>
</comment>
<proteinExistence type="predicted"/>
<gene>
    <name evidence="2" type="ORF">A2Z00_04010</name>
</gene>
<dbReference type="PANTHER" id="PTHR48090:SF7">
    <property type="entry name" value="RFBJ PROTEIN"/>
    <property type="match status" value="1"/>
</dbReference>
<dbReference type="EMBL" id="MFIZ01000009">
    <property type="protein sequence ID" value="OGG11945.1"/>
    <property type="molecule type" value="Genomic_DNA"/>
</dbReference>
<dbReference type="Pfam" id="PF00535">
    <property type="entry name" value="Glycos_transf_2"/>
    <property type="match status" value="1"/>
</dbReference>
<dbReference type="PANTHER" id="PTHR48090">
    <property type="entry name" value="UNDECAPRENYL-PHOSPHATE 4-DEOXY-4-FORMAMIDO-L-ARABINOSE TRANSFERASE-RELATED"/>
    <property type="match status" value="1"/>
</dbReference>
<dbReference type="STRING" id="1798370.A2Z00_04010"/>
<evidence type="ECO:0000313" key="3">
    <source>
        <dbReference type="Proteomes" id="UP000177268"/>
    </source>
</evidence>
<feature type="domain" description="Glycosyltransferase 2-like" evidence="1">
    <location>
        <begin position="44"/>
        <end position="201"/>
    </location>
</feature>
<name>A0A1F5ZHX9_9BACT</name>
<dbReference type="SUPFAM" id="SSF53448">
    <property type="entry name" value="Nucleotide-diphospho-sugar transferases"/>
    <property type="match status" value="1"/>
</dbReference>
<sequence>MHYKQPQTKSKRKSPSTIEKLFNILFMRYDVHMRRGKKHTPKASIIILTRNEIEGVRTIVPRLPRSSSFEYFAVDYHSTDGTKEFFAKHNIPVIPQQKPGRGQAFIIGAAHAKNDILVFFSPDGNEDPRDIPLLIDRIDKGATLAIASRFMKGARNEEDDTVFKFRAWANRTFTWIVNVLWNGHITDTINGYRAITKHALSQLHLDAKGFCVEYQMTIRALKRKYSIVEIPTREGNRIGGHTTAYAIPTGFRFLYYLAREVWIGNRF</sequence>
<dbReference type="InterPro" id="IPR050256">
    <property type="entry name" value="Glycosyltransferase_2"/>
</dbReference>
<evidence type="ECO:0000313" key="2">
    <source>
        <dbReference type="EMBL" id="OGG11945.1"/>
    </source>
</evidence>
<dbReference type="InterPro" id="IPR029044">
    <property type="entry name" value="Nucleotide-diphossugar_trans"/>
</dbReference>
<protein>
    <recommendedName>
        <fullName evidence="1">Glycosyltransferase 2-like domain-containing protein</fullName>
    </recommendedName>
</protein>
<dbReference type="AlphaFoldDB" id="A0A1F5ZHX9"/>
<dbReference type="InterPro" id="IPR001173">
    <property type="entry name" value="Glyco_trans_2-like"/>
</dbReference>
<accession>A0A1F5ZHX9</accession>
<reference evidence="2 3" key="1">
    <citation type="journal article" date="2016" name="Nat. Commun.">
        <title>Thousands of microbial genomes shed light on interconnected biogeochemical processes in an aquifer system.</title>
        <authorList>
            <person name="Anantharaman K."/>
            <person name="Brown C.T."/>
            <person name="Hug L.A."/>
            <person name="Sharon I."/>
            <person name="Castelle C.J."/>
            <person name="Probst A.J."/>
            <person name="Thomas B.C."/>
            <person name="Singh A."/>
            <person name="Wilkins M.J."/>
            <person name="Karaoz U."/>
            <person name="Brodie E.L."/>
            <person name="Williams K.H."/>
            <person name="Hubbard S.S."/>
            <person name="Banfield J.F."/>
        </authorList>
    </citation>
    <scope>NUCLEOTIDE SEQUENCE [LARGE SCALE GENOMIC DNA]</scope>
</reference>
<dbReference type="Proteomes" id="UP000177268">
    <property type="component" value="Unassembled WGS sequence"/>
</dbReference>
<evidence type="ECO:0000259" key="1">
    <source>
        <dbReference type="Pfam" id="PF00535"/>
    </source>
</evidence>
<dbReference type="Gene3D" id="3.90.550.10">
    <property type="entry name" value="Spore Coat Polysaccharide Biosynthesis Protein SpsA, Chain A"/>
    <property type="match status" value="1"/>
</dbReference>
<dbReference type="CDD" id="cd04179">
    <property type="entry name" value="DPM_DPG-synthase_like"/>
    <property type="match status" value="1"/>
</dbReference>
<organism evidence="2 3">
    <name type="scientific">Candidatus Gottesmanbacteria bacterium RBG_13_45_10</name>
    <dbReference type="NCBI Taxonomy" id="1798370"/>
    <lineage>
        <taxon>Bacteria</taxon>
        <taxon>Candidatus Gottesmaniibacteriota</taxon>
    </lineage>
</organism>